<dbReference type="PANTHER" id="PTHR12818">
    <property type="entry name" value="TRNA (ADENINE(37)-N6)-METHYLTRANSFERASE"/>
    <property type="match status" value="1"/>
</dbReference>
<comment type="similarity">
    <text evidence="2">Belongs to the tRNA methyltransferase O family.</text>
</comment>
<dbReference type="RefSeq" id="WP_232424204.1">
    <property type="nucleotide sequence ID" value="NZ_AONC01000045.1"/>
</dbReference>
<dbReference type="InterPro" id="IPR040372">
    <property type="entry name" value="YaeB-like"/>
</dbReference>
<evidence type="ECO:0000313" key="5">
    <source>
        <dbReference type="Proteomes" id="UP000019460"/>
    </source>
</evidence>
<keyword evidence="5" id="KW-1185">Reference proteome</keyword>
<reference evidence="4 5" key="1">
    <citation type="submission" date="2012-11" db="EMBL/GenBank/DDBJ databases">
        <title>Genome assembly of Thiorhodococcus sp. AK35.</title>
        <authorList>
            <person name="Nupur N."/>
            <person name="Khatri I."/>
            <person name="Subramanian S."/>
            <person name="Pinnaka A."/>
        </authorList>
    </citation>
    <scope>NUCLEOTIDE SEQUENCE [LARGE SCALE GENOMIC DNA]</scope>
    <source>
        <strain evidence="4 5">AK35</strain>
    </source>
</reference>
<evidence type="ECO:0000256" key="2">
    <source>
        <dbReference type="ARBA" id="ARBA00033753"/>
    </source>
</evidence>
<dbReference type="Proteomes" id="UP000019460">
    <property type="component" value="Unassembled WGS sequence"/>
</dbReference>
<dbReference type="CDD" id="cd09281">
    <property type="entry name" value="UPF0066"/>
    <property type="match status" value="1"/>
</dbReference>
<evidence type="ECO:0000313" key="4">
    <source>
        <dbReference type="EMBL" id="EXJ14213.1"/>
    </source>
</evidence>
<gene>
    <name evidence="4" type="ORF">D779_2884</name>
</gene>
<dbReference type="Pfam" id="PF01980">
    <property type="entry name" value="TrmO_N"/>
    <property type="match status" value="1"/>
</dbReference>
<proteinExistence type="inferred from homology"/>
<dbReference type="Gene3D" id="2.40.30.70">
    <property type="entry name" value="YaeB-like"/>
    <property type="match status" value="1"/>
</dbReference>
<dbReference type="InterPro" id="IPR023370">
    <property type="entry name" value="TrmO-like_N"/>
</dbReference>
<dbReference type="eggNOG" id="COG1720">
    <property type="taxonomic scope" value="Bacteria"/>
</dbReference>
<dbReference type="AlphaFoldDB" id="W9V3W6"/>
<dbReference type="InterPro" id="IPR036413">
    <property type="entry name" value="YaeB-like_sf"/>
</dbReference>
<evidence type="ECO:0000256" key="1">
    <source>
        <dbReference type="ARBA" id="ARBA00022691"/>
    </source>
</evidence>
<dbReference type="SUPFAM" id="SSF118196">
    <property type="entry name" value="YaeB-like"/>
    <property type="match status" value="1"/>
</dbReference>
<name>W9V3W6_9GAMM</name>
<evidence type="ECO:0000259" key="3">
    <source>
        <dbReference type="PROSITE" id="PS51668"/>
    </source>
</evidence>
<comment type="caution">
    <text evidence="4">The sequence shown here is derived from an EMBL/GenBank/DDBJ whole genome shotgun (WGS) entry which is preliminary data.</text>
</comment>
<dbReference type="STRING" id="1249627.D779_2884"/>
<accession>W9V3W6</accession>
<sequence length="142" mass="15885">MILLTLVIGVTDMAAQEQDADSGPVYQIRPIGWVRKSEGHARIEIQPRHRPGLLGLEAGATIWVLYWFDRNDTPERRAIQQVHPRGNPENPLRGVFATHAPVRPNLIALSRCRVLAVEGTRIEIEDIDAFPDTPVLDIKPAD</sequence>
<dbReference type="InterPro" id="IPR036414">
    <property type="entry name" value="YaeB_N_sf"/>
</dbReference>
<dbReference type="EMBL" id="AONC01000045">
    <property type="protein sequence ID" value="EXJ14213.1"/>
    <property type="molecule type" value="Genomic_DNA"/>
</dbReference>
<dbReference type="PROSITE" id="PS51668">
    <property type="entry name" value="TSAA_2"/>
    <property type="match status" value="1"/>
</dbReference>
<feature type="domain" description="TsaA-like" evidence="3">
    <location>
        <begin position="28"/>
        <end position="142"/>
    </location>
</feature>
<protein>
    <recommendedName>
        <fullName evidence="3">TsaA-like domain-containing protein</fullName>
    </recommendedName>
</protein>
<keyword evidence="1" id="KW-0949">S-adenosyl-L-methionine</keyword>
<organism evidence="4 5">
    <name type="scientific">Imhoffiella purpurea</name>
    <dbReference type="NCBI Taxonomy" id="1249627"/>
    <lineage>
        <taxon>Bacteria</taxon>
        <taxon>Pseudomonadati</taxon>
        <taxon>Pseudomonadota</taxon>
        <taxon>Gammaproteobacteria</taxon>
        <taxon>Chromatiales</taxon>
        <taxon>Chromatiaceae</taxon>
        <taxon>Imhoffiella</taxon>
    </lineage>
</organism>
<dbReference type="PANTHER" id="PTHR12818:SF0">
    <property type="entry name" value="TRNA (ADENINE(37)-N6)-METHYLTRANSFERASE"/>
    <property type="match status" value="1"/>
</dbReference>